<dbReference type="RefSeq" id="WP_136666283.1">
    <property type="nucleotide sequence ID" value="NZ_RFLV01000006.1"/>
</dbReference>
<dbReference type="Proteomes" id="UP000307541">
    <property type="component" value="Unassembled WGS sequence"/>
</dbReference>
<dbReference type="AlphaFoldDB" id="A0A4T1ZU85"/>
<sequence length="192" mass="21583">MLIRRLTLIAASLLGLWMLWVIVLPTPSSLPPSMPLASGSGSWRVAEHTVSTLQSFQLEARILGREDYYFDRGAKLSPTDLALGWGPMADPDVLRHISISQRNRWYFWRAEQLPIERRQIEIHSANMHLIPANPDVANTLAGLEEGQQIRLSGQLVRVEGDDGYNWVSSLSREDTGDGACELIWVEQLTVVH</sequence>
<gene>
    <name evidence="1" type="ORF">D8779_19585</name>
</gene>
<accession>A0A4T1ZU85</accession>
<comment type="caution">
    <text evidence="1">The sequence shown here is derived from an EMBL/GenBank/DDBJ whole genome shotgun (WGS) entry which is preliminary data.</text>
</comment>
<keyword evidence="2" id="KW-1185">Reference proteome</keyword>
<protein>
    <submittedName>
        <fullName evidence="1">Uncharacterized protein</fullName>
    </submittedName>
</protein>
<evidence type="ECO:0000313" key="2">
    <source>
        <dbReference type="Proteomes" id="UP000307541"/>
    </source>
</evidence>
<evidence type="ECO:0000313" key="1">
    <source>
        <dbReference type="EMBL" id="TIH06556.1"/>
    </source>
</evidence>
<name>A0A4T1ZU85_9PSED</name>
<dbReference type="OrthoDB" id="6706661at2"/>
<reference evidence="1 2" key="1">
    <citation type="submission" date="2018-10" db="EMBL/GenBank/DDBJ databases">
        <title>Pseudomonas leptonychotis sp. nov., isolated from Weddell seals in Antarctica.</title>
        <authorList>
            <person name="Novakova D."/>
            <person name="Svec P."/>
            <person name="Kralova S."/>
            <person name="Kristofova L."/>
            <person name="Zeman M."/>
            <person name="Pantucek R."/>
            <person name="Maslanova I."/>
            <person name="Sedlacek I."/>
        </authorList>
    </citation>
    <scope>NUCLEOTIDE SEQUENCE [LARGE SCALE GENOMIC DNA]</scope>
    <source>
        <strain evidence="1 2">CCM 8849</strain>
    </source>
</reference>
<organism evidence="1 2">
    <name type="scientific">Pseudomonas leptonychotis</name>
    <dbReference type="NCBI Taxonomy" id="2448482"/>
    <lineage>
        <taxon>Bacteria</taxon>
        <taxon>Pseudomonadati</taxon>
        <taxon>Pseudomonadota</taxon>
        <taxon>Gammaproteobacteria</taxon>
        <taxon>Pseudomonadales</taxon>
        <taxon>Pseudomonadaceae</taxon>
        <taxon>Pseudomonas</taxon>
    </lineage>
</organism>
<proteinExistence type="predicted"/>
<dbReference type="EMBL" id="RFLV01000006">
    <property type="protein sequence ID" value="TIH06556.1"/>
    <property type="molecule type" value="Genomic_DNA"/>
</dbReference>